<reference evidence="2 3" key="1">
    <citation type="journal article" date="2016" name="Nat. Commun.">
        <title>Thousands of microbial genomes shed light on interconnected biogeochemical processes in an aquifer system.</title>
        <authorList>
            <person name="Anantharaman K."/>
            <person name="Brown C.T."/>
            <person name="Hug L.A."/>
            <person name="Sharon I."/>
            <person name="Castelle C.J."/>
            <person name="Probst A.J."/>
            <person name="Thomas B.C."/>
            <person name="Singh A."/>
            <person name="Wilkins M.J."/>
            <person name="Karaoz U."/>
            <person name="Brodie E.L."/>
            <person name="Williams K.H."/>
            <person name="Hubbard S.S."/>
            <person name="Banfield J.F."/>
        </authorList>
    </citation>
    <scope>NUCLEOTIDE SEQUENCE [LARGE SCALE GENOMIC DNA]</scope>
</reference>
<organism evidence="2 3">
    <name type="scientific">Candidatus Kaiserbacteria bacterium RIFCSPLOWO2_01_FULL_54_13</name>
    <dbReference type="NCBI Taxonomy" id="1798512"/>
    <lineage>
        <taxon>Bacteria</taxon>
        <taxon>Candidatus Kaiseribacteriota</taxon>
    </lineage>
</organism>
<dbReference type="SUPFAM" id="SSF50475">
    <property type="entry name" value="FMN-binding split barrel"/>
    <property type="match status" value="1"/>
</dbReference>
<sequence length="154" mass="17807">MKSPERAKEVISRCLYMSLATVSEQGNPGNAPVFFAYDDKYCFYWGSYKDAQHSKNIRQNGKTYFVIYDSTVPAGSGKGVYVQADAKELSDKDEITLAHKLLWDRHTVPYWMIEQFFDNAPIRIYKAVPQKIWINGEEKVCGHYVDTREEVHLI</sequence>
<dbReference type="Proteomes" id="UP000177372">
    <property type="component" value="Unassembled WGS sequence"/>
</dbReference>
<feature type="domain" description="Pyridoxamine 5'-phosphate oxidase N-terminal" evidence="1">
    <location>
        <begin position="4"/>
        <end position="130"/>
    </location>
</feature>
<dbReference type="Pfam" id="PF01243">
    <property type="entry name" value="PNPOx_N"/>
    <property type="match status" value="1"/>
</dbReference>
<dbReference type="AlphaFoldDB" id="A0A1F6F149"/>
<evidence type="ECO:0000313" key="3">
    <source>
        <dbReference type="Proteomes" id="UP000177372"/>
    </source>
</evidence>
<comment type="caution">
    <text evidence="2">The sequence shown here is derived from an EMBL/GenBank/DDBJ whole genome shotgun (WGS) entry which is preliminary data.</text>
</comment>
<accession>A0A1F6F149</accession>
<dbReference type="STRING" id="1798512.A3A39_02085"/>
<protein>
    <recommendedName>
        <fullName evidence="1">Pyridoxamine 5'-phosphate oxidase N-terminal domain-containing protein</fullName>
    </recommendedName>
</protein>
<dbReference type="Gene3D" id="2.30.110.10">
    <property type="entry name" value="Electron Transport, Fmn-binding Protein, Chain A"/>
    <property type="match status" value="1"/>
</dbReference>
<dbReference type="InterPro" id="IPR011576">
    <property type="entry name" value="Pyridox_Oxase_N"/>
</dbReference>
<dbReference type="EMBL" id="MFLZ01000022">
    <property type="protein sequence ID" value="OGG79595.1"/>
    <property type="molecule type" value="Genomic_DNA"/>
</dbReference>
<gene>
    <name evidence="2" type="ORF">A3A39_02085</name>
</gene>
<evidence type="ECO:0000259" key="1">
    <source>
        <dbReference type="Pfam" id="PF01243"/>
    </source>
</evidence>
<evidence type="ECO:0000313" key="2">
    <source>
        <dbReference type="EMBL" id="OGG79595.1"/>
    </source>
</evidence>
<proteinExistence type="predicted"/>
<dbReference type="InterPro" id="IPR012349">
    <property type="entry name" value="Split_barrel_FMN-bd"/>
</dbReference>
<name>A0A1F6F149_9BACT</name>